<evidence type="ECO:0000313" key="5">
    <source>
        <dbReference type="Proteomes" id="UP000016931"/>
    </source>
</evidence>
<dbReference type="GO" id="GO:0003924">
    <property type="term" value="F:GTPase activity"/>
    <property type="evidence" value="ECO:0007669"/>
    <property type="project" value="InterPro"/>
</dbReference>
<dbReference type="Proteomes" id="UP000016931">
    <property type="component" value="Unassembled WGS sequence"/>
</dbReference>
<dbReference type="OrthoDB" id="25896at2759"/>
<dbReference type="SMART" id="SM00175">
    <property type="entry name" value="RAB"/>
    <property type="match status" value="1"/>
</dbReference>
<evidence type="ECO:0000256" key="2">
    <source>
        <dbReference type="ARBA" id="ARBA00023134"/>
    </source>
</evidence>
<dbReference type="Pfam" id="PF00071">
    <property type="entry name" value="Ras"/>
    <property type="match status" value="1"/>
</dbReference>
<evidence type="ECO:0000313" key="4">
    <source>
        <dbReference type="EMBL" id="EMF14842.1"/>
    </source>
</evidence>
<name>M3B4Y0_SPHMS</name>
<protein>
    <submittedName>
        <fullName evidence="4">p-loop containing nucleoside triphosphate hydrolase protein</fullName>
    </submittedName>
</protein>
<gene>
    <name evidence="4" type="ORF">SEPMUDRAFT_148423</name>
</gene>
<dbReference type="GO" id="GO:0005525">
    <property type="term" value="F:GTP binding"/>
    <property type="evidence" value="ECO:0007669"/>
    <property type="project" value="UniProtKB-KW"/>
</dbReference>
<keyword evidence="2" id="KW-0342">GTP-binding</keyword>
<dbReference type="OMA" id="GERIPVM"/>
<dbReference type="PANTHER" id="PTHR24072">
    <property type="entry name" value="RHO FAMILY GTPASE"/>
    <property type="match status" value="1"/>
</dbReference>
<dbReference type="InterPro" id="IPR001806">
    <property type="entry name" value="Small_GTPase"/>
</dbReference>
<dbReference type="InterPro" id="IPR003578">
    <property type="entry name" value="Small_GTPase_Rho"/>
</dbReference>
<dbReference type="HOGENOM" id="CLU_041217_21_4_1"/>
<keyword evidence="4" id="KW-0378">Hydrolase</keyword>
<accession>M3B4Y0</accession>
<keyword evidence="5" id="KW-1185">Reference proteome</keyword>
<sequence length="262" mass="28744">MAAIAAATATAAPSRAEGTRAPTASTLRDAMTPMSDAPVVPILLLGDSGVGKSTFMSRLTKGHAHRGPLPQLRDMDQPFTFDIRMYNRPYRFEFYDTASPEHYTLLKPAMIILCYSIADPRTLKSLHTTWKVVVETHFNSDESLPVAILGLQRDVRGREDYGGTVRKAAALKEDDGDDGEEGRSENDNDDDDDDKTLLNGRTFVYPQEALRIAQEMRCDMYAECSALTGELCEAVMEDISRRAGKTTTAKGGRTEGTACVIL</sequence>
<keyword evidence="1" id="KW-0547">Nucleotide-binding</keyword>
<dbReference type="STRING" id="692275.M3B4Y0"/>
<dbReference type="SMART" id="SM00173">
    <property type="entry name" value="RAS"/>
    <property type="match status" value="1"/>
</dbReference>
<dbReference type="SUPFAM" id="SSF52540">
    <property type="entry name" value="P-loop containing nucleoside triphosphate hydrolases"/>
    <property type="match status" value="1"/>
</dbReference>
<dbReference type="AlphaFoldDB" id="M3B4Y0"/>
<evidence type="ECO:0000256" key="1">
    <source>
        <dbReference type="ARBA" id="ARBA00022741"/>
    </source>
</evidence>
<organism evidence="4 5">
    <name type="scientific">Sphaerulina musiva (strain SO2202)</name>
    <name type="common">Poplar stem canker fungus</name>
    <name type="synonym">Septoria musiva</name>
    <dbReference type="NCBI Taxonomy" id="692275"/>
    <lineage>
        <taxon>Eukaryota</taxon>
        <taxon>Fungi</taxon>
        <taxon>Dikarya</taxon>
        <taxon>Ascomycota</taxon>
        <taxon>Pezizomycotina</taxon>
        <taxon>Dothideomycetes</taxon>
        <taxon>Dothideomycetidae</taxon>
        <taxon>Mycosphaerellales</taxon>
        <taxon>Mycosphaerellaceae</taxon>
        <taxon>Sphaerulina</taxon>
    </lineage>
</organism>
<dbReference type="GO" id="GO:0007264">
    <property type="term" value="P:small GTPase-mediated signal transduction"/>
    <property type="evidence" value="ECO:0007669"/>
    <property type="project" value="InterPro"/>
</dbReference>
<dbReference type="Gene3D" id="3.40.50.300">
    <property type="entry name" value="P-loop containing nucleotide triphosphate hydrolases"/>
    <property type="match status" value="1"/>
</dbReference>
<dbReference type="SMART" id="SM00174">
    <property type="entry name" value="RHO"/>
    <property type="match status" value="1"/>
</dbReference>
<dbReference type="GeneID" id="27902056"/>
<proteinExistence type="predicted"/>
<evidence type="ECO:0000256" key="3">
    <source>
        <dbReference type="SAM" id="MobiDB-lite"/>
    </source>
</evidence>
<dbReference type="PRINTS" id="PR00449">
    <property type="entry name" value="RASTRNSFRMNG"/>
</dbReference>
<dbReference type="RefSeq" id="XP_016762963.1">
    <property type="nucleotide sequence ID" value="XM_016904919.1"/>
</dbReference>
<feature type="region of interest" description="Disordered" evidence="3">
    <location>
        <begin position="172"/>
        <end position="198"/>
    </location>
</feature>
<reference evidence="4 5" key="1">
    <citation type="journal article" date="2012" name="PLoS Pathog.">
        <title>Diverse lifestyles and strategies of plant pathogenesis encoded in the genomes of eighteen Dothideomycetes fungi.</title>
        <authorList>
            <person name="Ohm R.A."/>
            <person name="Feau N."/>
            <person name="Henrissat B."/>
            <person name="Schoch C.L."/>
            <person name="Horwitz B.A."/>
            <person name="Barry K.W."/>
            <person name="Condon B.J."/>
            <person name="Copeland A.C."/>
            <person name="Dhillon B."/>
            <person name="Glaser F."/>
            <person name="Hesse C.N."/>
            <person name="Kosti I."/>
            <person name="LaButti K."/>
            <person name="Lindquist E.A."/>
            <person name="Lucas S."/>
            <person name="Salamov A.A."/>
            <person name="Bradshaw R.E."/>
            <person name="Ciuffetti L."/>
            <person name="Hamelin R.C."/>
            <person name="Kema G.H.J."/>
            <person name="Lawrence C."/>
            <person name="Scott J.A."/>
            <person name="Spatafora J.W."/>
            <person name="Turgeon B.G."/>
            <person name="de Wit P.J.G.M."/>
            <person name="Zhong S."/>
            <person name="Goodwin S.B."/>
            <person name="Grigoriev I.V."/>
        </authorList>
    </citation>
    <scope>NUCLEOTIDE SEQUENCE [LARGE SCALE GENOMIC DNA]</scope>
    <source>
        <strain evidence="4 5">SO2202</strain>
    </source>
</reference>
<dbReference type="eggNOG" id="KOG0393">
    <property type="taxonomic scope" value="Eukaryota"/>
</dbReference>
<dbReference type="EMBL" id="KB456262">
    <property type="protein sequence ID" value="EMF14842.1"/>
    <property type="molecule type" value="Genomic_DNA"/>
</dbReference>
<dbReference type="InterPro" id="IPR027417">
    <property type="entry name" value="P-loop_NTPase"/>
</dbReference>